<dbReference type="Pfam" id="PF01844">
    <property type="entry name" value="HNH"/>
    <property type="match status" value="1"/>
</dbReference>
<accession>A0A1C3NSF5</accession>
<evidence type="ECO:0000313" key="4">
    <source>
        <dbReference type="EMBL" id="SBV53317.1"/>
    </source>
</evidence>
<keyword evidence="3" id="KW-0540">Nuclease</keyword>
<feature type="domain" description="HNH nuclease" evidence="2">
    <location>
        <begin position="45"/>
        <end position="96"/>
    </location>
</feature>
<dbReference type="EMBL" id="FLTX01000115">
    <property type="protein sequence ID" value="SBV53317.1"/>
    <property type="molecule type" value="Genomic_DNA"/>
</dbReference>
<feature type="region of interest" description="Disordered" evidence="1">
    <location>
        <begin position="1"/>
        <end position="38"/>
    </location>
</feature>
<dbReference type="OrthoDB" id="9796565at2"/>
<dbReference type="GO" id="GO:0008270">
    <property type="term" value="F:zinc ion binding"/>
    <property type="evidence" value="ECO:0007669"/>
    <property type="project" value="InterPro"/>
</dbReference>
<protein>
    <submittedName>
        <fullName evidence="3">HNH endonuclease</fullName>
    </submittedName>
    <submittedName>
        <fullName evidence="4">Holin</fullName>
    </submittedName>
</protein>
<evidence type="ECO:0000256" key="1">
    <source>
        <dbReference type="SAM" id="MobiDB-lite"/>
    </source>
</evidence>
<evidence type="ECO:0000313" key="6">
    <source>
        <dbReference type="Proteomes" id="UP000239710"/>
    </source>
</evidence>
<reference evidence="4 5" key="1">
    <citation type="submission" date="2016-06" db="EMBL/GenBank/DDBJ databases">
        <authorList>
            <person name="Kjaerup R.B."/>
            <person name="Dalgaard T.S."/>
            <person name="Juul-Madsen H.R."/>
        </authorList>
    </citation>
    <scope>NUCLEOTIDE SEQUENCE [LARGE SCALE GENOMIC DNA]</scope>
    <source>
        <strain evidence="4">LMG947</strain>
    </source>
</reference>
<dbReference type="STRING" id="56449.XBLMG947_4145"/>
<dbReference type="Proteomes" id="UP000092503">
    <property type="component" value="Unassembled WGS sequence"/>
</dbReference>
<dbReference type="InterPro" id="IPR003615">
    <property type="entry name" value="HNH_nuc"/>
</dbReference>
<organism evidence="4 5">
    <name type="scientific">Xanthomonas bromi</name>
    <dbReference type="NCBI Taxonomy" id="56449"/>
    <lineage>
        <taxon>Bacteria</taxon>
        <taxon>Pseudomonadati</taxon>
        <taxon>Pseudomonadota</taxon>
        <taxon>Gammaproteobacteria</taxon>
        <taxon>Lysobacterales</taxon>
        <taxon>Lysobacteraceae</taxon>
        <taxon>Xanthomonas</taxon>
    </lineage>
</organism>
<evidence type="ECO:0000313" key="5">
    <source>
        <dbReference type="Proteomes" id="UP000092503"/>
    </source>
</evidence>
<dbReference type="AlphaFoldDB" id="A0A1C3NSF5"/>
<keyword evidence="3" id="KW-0378">Hydrolase</keyword>
<dbReference type="GO" id="GO:0003676">
    <property type="term" value="F:nucleic acid binding"/>
    <property type="evidence" value="ECO:0007669"/>
    <property type="project" value="InterPro"/>
</dbReference>
<dbReference type="GO" id="GO:0004519">
    <property type="term" value="F:endonuclease activity"/>
    <property type="evidence" value="ECO:0007669"/>
    <property type="project" value="UniProtKB-KW"/>
</dbReference>
<sequence length="136" mass="15358">MRLRMPTRPPQHRPSWWTPYTEDSKQAQRRQARRALPTNATMWRRLRAAHLASEPLCRQCAKLGRVVAATDVDHIDGDDSNNAPQNLQSLCHPCHSRKTAKENGGFGTSRRCGLDRFDGLLLDPREGAEEDGTDCP</sequence>
<evidence type="ECO:0000259" key="2">
    <source>
        <dbReference type="SMART" id="SM00507"/>
    </source>
</evidence>
<keyword evidence="3" id="KW-0255">Endonuclease</keyword>
<dbReference type="SMART" id="SM00507">
    <property type="entry name" value="HNHc"/>
    <property type="match status" value="1"/>
</dbReference>
<dbReference type="CDD" id="cd00085">
    <property type="entry name" value="HNHc"/>
    <property type="match status" value="1"/>
</dbReference>
<gene>
    <name evidence="4" type="ORF">XBLMG947_4145</name>
    <name evidence="3" type="ORF">XbrCFBP1976_21200</name>
</gene>
<dbReference type="InterPro" id="IPR002711">
    <property type="entry name" value="HNH"/>
</dbReference>
<keyword evidence="6" id="KW-1185">Reference proteome</keyword>
<name>A0A1C3NSF5_9XANT</name>
<dbReference type="Gene3D" id="1.10.30.50">
    <property type="match status" value="1"/>
</dbReference>
<reference evidence="3 6" key="2">
    <citation type="submission" date="2016-08" db="EMBL/GenBank/DDBJ databases">
        <title>Evolution of the type three secretion system and type three effector repertoires in Xanthomonas.</title>
        <authorList>
            <person name="Merda D."/>
            <person name="Briand M."/>
            <person name="Bosis E."/>
            <person name="Rousseau C."/>
            <person name="Portier P."/>
            <person name="Jacques M.-A."/>
            <person name="Fischer-Le Saux M."/>
        </authorList>
    </citation>
    <scope>NUCLEOTIDE SEQUENCE [LARGE SCALE GENOMIC DNA]</scope>
    <source>
        <strain evidence="3 6">CFBP1976</strain>
    </source>
</reference>
<evidence type="ECO:0000313" key="3">
    <source>
        <dbReference type="EMBL" id="PPV04647.1"/>
    </source>
</evidence>
<proteinExistence type="predicted"/>
<dbReference type="Proteomes" id="UP000239710">
    <property type="component" value="Unassembled WGS sequence"/>
</dbReference>
<dbReference type="EMBL" id="MDCE01000076">
    <property type="protein sequence ID" value="PPV04647.1"/>
    <property type="molecule type" value="Genomic_DNA"/>
</dbReference>